<dbReference type="STRING" id="1265861.BCAMP_00870"/>
<dbReference type="Gene3D" id="3.40.50.300">
    <property type="entry name" value="P-loop containing nucleotide triphosphate hydrolases"/>
    <property type="match status" value="1"/>
</dbReference>
<dbReference type="GO" id="GO:0005886">
    <property type="term" value="C:plasma membrane"/>
    <property type="evidence" value="ECO:0007669"/>
    <property type="project" value="TreeGrafter"/>
</dbReference>
<dbReference type="SMART" id="SM00382">
    <property type="entry name" value="AAA"/>
    <property type="match status" value="1"/>
</dbReference>
<evidence type="ECO:0000256" key="2">
    <source>
        <dbReference type="ARBA" id="ARBA00022840"/>
    </source>
</evidence>
<keyword evidence="2 4" id="KW-0067">ATP-binding</keyword>
<gene>
    <name evidence="4" type="ORF">BCAMP_00870</name>
</gene>
<dbReference type="InterPro" id="IPR017871">
    <property type="entry name" value="ABC_transporter-like_CS"/>
</dbReference>
<dbReference type="RefSeq" id="WP_035312916.1">
    <property type="nucleotide sequence ID" value="NZ_AODH01000003.1"/>
</dbReference>
<dbReference type="InterPro" id="IPR003593">
    <property type="entry name" value="AAA+_ATPase"/>
</dbReference>
<dbReference type="InterPro" id="IPR015854">
    <property type="entry name" value="ABC_transpr_LolD-like"/>
</dbReference>
<dbReference type="InterPro" id="IPR027417">
    <property type="entry name" value="P-loop_NTPase"/>
</dbReference>
<dbReference type="PANTHER" id="PTHR24220:SF86">
    <property type="entry name" value="ABC TRANSPORTER ABCH.1"/>
    <property type="match status" value="1"/>
</dbReference>
<dbReference type="Proteomes" id="UP000019243">
    <property type="component" value="Unassembled WGS sequence"/>
</dbReference>
<reference evidence="4 5" key="1">
    <citation type="submission" date="2012-12" db="EMBL/GenBank/DDBJ databases">
        <title>Novel taxa of Listeriaceae from agricultural environments in the United States.</title>
        <authorList>
            <person name="den Bakker H.C."/>
            <person name="Allred A."/>
            <person name="Warchocki S."/>
            <person name="Wright E.M."/>
            <person name="Burrell A."/>
            <person name="Nightingale K.K."/>
            <person name="Kephart D."/>
            <person name="Wiedmann M."/>
        </authorList>
    </citation>
    <scope>NUCLEOTIDE SEQUENCE [LARGE SCALE GENOMIC DNA]</scope>
    <source>
        <strain evidence="4 5">FSL F6-1037</strain>
    </source>
</reference>
<evidence type="ECO:0000313" key="4">
    <source>
        <dbReference type="EMBL" id="EUJ42065.1"/>
    </source>
</evidence>
<feature type="domain" description="ABC transporter" evidence="3">
    <location>
        <begin position="2"/>
        <end position="207"/>
    </location>
</feature>
<proteinExistence type="predicted"/>
<accession>W7CZ65</accession>
<dbReference type="OrthoDB" id="9791546at2"/>
<sequence>MIEAQKLTKKFGDHVVIQPRSFTIAAGAFVVITGPSGSGKTTLLNILSLLEQPSGGVLRHQGRSHLSRREIRQLKRDDYAYLFQNYGLIEEESVSLNLRMAMRGVGKYEQTKRMDQALQTVGLQGYEQRPVFQLSGGQQQRVALARVLVKQARCIFADEPTGNLDESNRERVFRLLKGLHANGTTIILVTHDPYMAKLATKTINLSRN</sequence>
<comment type="caution">
    <text evidence="4">The sequence shown here is derived from an EMBL/GenBank/DDBJ whole genome shotgun (WGS) entry which is preliminary data.</text>
</comment>
<protein>
    <submittedName>
        <fullName evidence="4">ABC transporter ATP-binding protein</fullName>
    </submittedName>
</protein>
<keyword evidence="1" id="KW-0547">Nucleotide-binding</keyword>
<dbReference type="InterPro" id="IPR003439">
    <property type="entry name" value="ABC_transporter-like_ATP-bd"/>
</dbReference>
<dbReference type="Pfam" id="PF00005">
    <property type="entry name" value="ABC_tran"/>
    <property type="match status" value="1"/>
</dbReference>
<organism evidence="4 5">
    <name type="scientific">Brochothrix campestris FSL F6-1037</name>
    <dbReference type="NCBI Taxonomy" id="1265861"/>
    <lineage>
        <taxon>Bacteria</taxon>
        <taxon>Bacillati</taxon>
        <taxon>Bacillota</taxon>
        <taxon>Bacilli</taxon>
        <taxon>Bacillales</taxon>
        <taxon>Listeriaceae</taxon>
        <taxon>Brochothrix</taxon>
    </lineage>
</organism>
<keyword evidence="5" id="KW-1185">Reference proteome</keyword>
<evidence type="ECO:0000256" key="1">
    <source>
        <dbReference type="ARBA" id="ARBA00022741"/>
    </source>
</evidence>
<dbReference type="SUPFAM" id="SSF52540">
    <property type="entry name" value="P-loop containing nucleoside triphosphate hydrolases"/>
    <property type="match status" value="1"/>
</dbReference>
<dbReference type="GO" id="GO:0005524">
    <property type="term" value="F:ATP binding"/>
    <property type="evidence" value="ECO:0007669"/>
    <property type="project" value="UniProtKB-KW"/>
</dbReference>
<dbReference type="EMBL" id="AODH01000003">
    <property type="protein sequence ID" value="EUJ42065.1"/>
    <property type="molecule type" value="Genomic_DNA"/>
</dbReference>
<dbReference type="PROSITE" id="PS50893">
    <property type="entry name" value="ABC_TRANSPORTER_2"/>
    <property type="match status" value="1"/>
</dbReference>
<dbReference type="PROSITE" id="PS00211">
    <property type="entry name" value="ABC_TRANSPORTER_1"/>
    <property type="match status" value="1"/>
</dbReference>
<dbReference type="PANTHER" id="PTHR24220">
    <property type="entry name" value="IMPORT ATP-BINDING PROTEIN"/>
    <property type="match status" value="1"/>
</dbReference>
<evidence type="ECO:0000313" key="5">
    <source>
        <dbReference type="Proteomes" id="UP000019243"/>
    </source>
</evidence>
<name>W7CZ65_9LIST</name>
<dbReference type="AlphaFoldDB" id="W7CZ65"/>
<dbReference type="GO" id="GO:0016887">
    <property type="term" value="F:ATP hydrolysis activity"/>
    <property type="evidence" value="ECO:0007669"/>
    <property type="project" value="InterPro"/>
</dbReference>
<dbReference type="GO" id="GO:0022857">
    <property type="term" value="F:transmembrane transporter activity"/>
    <property type="evidence" value="ECO:0007669"/>
    <property type="project" value="TreeGrafter"/>
</dbReference>
<evidence type="ECO:0000259" key="3">
    <source>
        <dbReference type="PROSITE" id="PS50893"/>
    </source>
</evidence>